<reference evidence="1 2" key="1">
    <citation type="journal article" date="2015" name="Int. J. Syst. Evol. Microbiol.">
        <title>Hyunsoonleella pacifica sp. nov., isolated from seawater of South Pacific Gyre.</title>
        <authorList>
            <person name="Gao X."/>
            <person name="Zhang Z."/>
            <person name="Dai X."/>
            <person name="Zhang X.H."/>
        </authorList>
    </citation>
    <scope>NUCLEOTIDE SEQUENCE [LARGE SCALE GENOMIC DNA]</scope>
    <source>
        <strain evidence="1 2">SW033</strain>
    </source>
</reference>
<proteinExistence type="predicted"/>
<dbReference type="EMBL" id="SIRS01000004">
    <property type="protein sequence ID" value="TBN15835.1"/>
    <property type="molecule type" value="Genomic_DNA"/>
</dbReference>
<protein>
    <recommendedName>
        <fullName evidence="3">Carboxypeptidase-like regulatory domain-containing protein</fullName>
    </recommendedName>
</protein>
<evidence type="ECO:0008006" key="3">
    <source>
        <dbReference type="Google" id="ProtNLM"/>
    </source>
</evidence>
<dbReference type="InterPro" id="IPR008969">
    <property type="entry name" value="CarboxyPept-like_regulatory"/>
</dbReference>
<evidence type="ECO:0000313" key="1">
    <source>
        <dbReference type="EMBL" id="TBN15835.1"/>
    </source>
</evidence>
<gene>
    <name evidence="1" type="ORF">EYD46_10170</name>
</gene>
<dbReference type="Proteomes" id="UP000292372">
    <property type="component" value="Unassembled WGS sequence"/>
</dbReference>
<sequence>MVKNKFYIFLFVLLCGKIIKAQSIEITGKVESKADVENIHVINKTAKKFTITDKWGNFTIPVSINDTLSFSSVQHEVKDVIISKTILDSRTVSVILVEQVNALNLVTVGKVLSGNLSSDIESMEGSAPVNFYDVGIPGYTGKIATQSERRLAEAGEFKPKMLLGALTGSIPLNPILNGITGRTKMLKQRVKHERNEALIVKIRETFSETLFSIISLEEEFRIDFFYFCEMDENFYEVCNGKSDLEILEFLKQKLKQYKANQKDKD</sequence>
<evidence type="ECO:0000313" key="2">
    <source>
        <dbReference type="Proteomes" id="UP000292372"/>
    </source>
</evidence>
<name>A0A4V2JAZ5_9FLAO</name>
<keyword evidence="2" id="KW-1185">Reference proteome</keyword>
<dbReference type="AlphaFoldDB" id="A0A4V2JAZ5"/>
<dbReference type="OrthoDB" id="1427655at2"/>
<dbReference type="SUPFAM" id="SSF49464">
    <property type="entry name" value="Carboxypeptidase regulatory domain-like"/>
    <property type="match status" value="1"/>
</dbReference>
<comment type="caution">
    <text evidence="1">The sequence shown here is derived from an EMBL/GenBank/DDBJ whole genome shotgun (WGS) entry which is preliminary data.</text>
</comment>
<organism evidence="1 2">
    <name type="scientific">Hyunsoonleella pacifica</name>
    <dbReference type="NCBI Taxonomy" id="1080224"/>
    <lineage>
        <taxon>Bacteria</taxon>
        <taxon>Pseudomonadati</taxon>
        <taxon>Bacteroidota</taxon>
        <taxon>Flavobacteriia</taxon>
        <taxon>Flavobacteriales</taxon>
        <taxon>Flavobacteriaceae</taxon>
    </lineage>
</organism>
<accession>A0A4V2JAZ5</accession>